<reference evidence="1" key="1">
    <citation type="submission" date="2014-12" db="EMBL/GenBank/DDBJ databases">
        <title>Insight into the proteome of Arion vulgaris.</title>
        <authorList>
            <person name="Aradska J."/>
            <person name="Bulat T."/>
            <person name="Smidak R."/>
            <person name="Sarate P."/>
            <person name="Gangsoo J."/>
            <person name="Sialana F."/>
            <person name="Bilban M."/>
            <person name="Lubec G."/>
        </authorList>
    </citation>
    <scope>NUCLEOTIDE SEQUENCE</scope>
    <source>
        <tissue evidence="1">Skin</tissue>
    </source>
</reference>
<name>A0A0B6YGE7_9EUPU</name>
<feature type="non-terminal residue" evidence="1">
    <location>
        <position position="1"/>
    </location>
</feature>
<dbReference type="AlphaFoldDB" id="A0A0B6YGE7"/>
<proteinExistence type="predicted"/>
<organism evidence="1">
    <name type="scientific">Arion vulgaris</name>
    <dbReference type="NCBI Taxonomy" id="1028688"/>
    <lineage>
        <taxon>Eukaryota</taxon>
        <taxon>Metazoa</taxon>
        <taxon>Spiralia</taxon>
        <taxon>Lophotrochozoa</taxon>
        <taxon>Mollusca</taxon>
        <taxon>Gastropoda</taxon>
        <taxon>Heterobranchia</taxon>
        <taxon>Euthyneura</taxon>
        <taxon>Panpulmonata</taxon>
        <taxon>Eupulmonata</taxon>
        <taxon>Stylommatophora</taxon>
        <taxon>Helicina</taxon>
        <taxon>Arionoidea</taxon>
        <taxon>Arionidae</taxon>
        <taxon>Arion</taxon>
    </lineage>
</organism>
<gene>
    <name evidence="1" type="primary">ORF24891</name>
</gene>
<accession>A0A0B6YGE7</accession>
<protein>
    <submittedName>
        <fullName evidence="1">Uncharacterized protein</fullName>
    </submittedName>
</protein>
<sequence>ERTTKQITNKILVFINSCMRKILHIHWPQLISNKELWCSTKQRIGGEDESTGEDGDG</sequence>
<dbReference type="EMBL" id="HACG01008443">
    <property type="protein sequence ID" value="CEK55308.1"/>
    <property type="molecule type" value="Transcribed_RNA"/>
</dbReference>
<evidence type="ECO:0000313" key="1">
    <source>
        <dbReference type="EMBL" id="CEK55308.1"/>
    </source>
</evidence>